<evidence type="ECO:0000256" key="1">
    <source>
        <dbReference type="ARBA" id="ARBA00022729"/>
    </source>
</evidence>
<accession>A0A4R7BYN9</accession>
<dbReference type="Pfam" id="PF03968">
    <property type="entry name" value="LptD_N"/>
    <property type="match status" value="1"/>
</dbReference>
<dbReference type="Gene3D" id="2.60.450.10">
    <property type="entry name" value="Lipopolysaccharide (LPS) transport protein A like domain"/>
    <property type="match status" value="1"/>
</dbReference>
<dbReference type="OrthoDB" id="9811926at2"/>
<keyword evidence="1 3" id="KW-0732">Signal</keyword>
<dbReference type="GO" id="GO:0017089">
    <property type="term" value="F:glycolipid transfer activity"/>
    <property type="evidence" value="ECO:0007669"/>
    <property type="project" value="TreeGrafter"/>
</dbReference>
<organism evidence="5 6">
    <name type="scientific">Enterovirga rhinocerotis</name>
    <dbReference type="NCBI Taxonomy" id="1339210"/>
    <lineage>
        <taxon>Bacteria</taxon>
        <taxon>Pseudomonadati</taxon>
        <taxon>Pseudomonadota</taxon>
        <taxon>Alphaproteobacteria</taxon>
        <taxon>Hyphomicrobiales</taxon>
        <taxon>Methylobacteriaceae</taxon>
        <taxon>Enterovirga</taxon>
    </lineage>
</organism>
<keyword evidence="6" id="KW-1185">Reference proteome</keyword>
<evidence type="ECO:0000313" key="6">
    <source>
        <dbReference type="Proteomes" id="UP000295122"/>
    </source>
</evidence>
<gene>
    <name evidence="5" type="ORF">EV668_2711</name>
</gene>
<evidence type="ECO:0000313" key="5">
    <source>
        <dbReference type="EMBL" id="TDR89875.1"/>
    </source>
</evidence>
<feature type="chain" id="PRO_5020791614" evidence="3">
    <location>
        <begin position="29"/>
        <end position="206"/>
    </location>
</feature>
<dbReference type="InterPro" id="IPR005653">
    <property type="entry name" value="OstA-like_N"/>
</dbReference>
<dbReference type="EMBL" id="SNZR01000013">
    <property type="protein sequence ID" value="TDR89875.1"/>
    <property type="molecule type" value="Genomic_DNA"/>
</dbReference>
<dbReference type="GO" id="GO:0015920">
    <property type="term" value="P:lipopolysaccharide transport"/>
    <property type="evidence" value="ECO:0007669"/>
    <property type="project" value="TreeGrafter"/>
</dbReference>
<feature type="region of interest" description="Disordered" evidence="2">
    <location>
        <begin position="95"/>
        <end position="119"/>
    </location>
</feature>
<comment type="caution">
    <text evidence="5">The sequence shown here is derived from an EMBL/GenBank/DDBJ whole genome shotgun (WGS) entry which is preliminary data.</text>
</comment>
<dbReference type="Proteomes" id="UP000295122">
    <property type="component" value="Unassembled WGS sequence"/>
</dbReference>
<dbReference type="GO" id="GO:0009279">
    <property type="term" value="C:cell outer membrane"/>
    <property type="evidence" value="ECO:0007669"/>
    <property type="project" value="TreeGrafter"/>
</dbReference>
<dbReference type="RefSeq" id="WP_133770832.1">
    <property type="nucleotide sequence ID" value="NZ_SNZR01000013.1"/>
</dbReference>
<sequence>MTTFRILLPIAALALGLAAPLAATPAAAQGAKPGASGGGALAGVGSSKEPISIDADRLDVFDKEGRAVFSGNVIAVQGDTNMRCTEMNVLYESKRAEKGEPGAAASPAPTGGLPTDSSIRKIECKGPVTIKTKTQTATGDRAEFDRVVNKVFLIGNAALSDGTNVMKGERVAYDLNTGVANVVGGGGGRVRALIVPGAEKDKPKPR</sequence>
<dbReference type="PANTHER" id="PTHR36504:SF1">
    <property type="entry name" value="LIPOPOLYSACCHARIDE EXPORT SYSTEM PROTEIN LPTA"/>
    <property type="match status" value="1"/>
</dbReference>
<dbReference type="AlphaFoldDB" id="A0A4R7BYN9"/>
<protein>
    <submittedName>
        <fullName evidence="5">Lipopolysaccharide export system protein LptA</fullName>
    </submittedName>
</protein>
<evidence type="ECO:0000259" key="4">
    <source>
        <dbReference type="Pfam" id="PF03968"/>
    </source>
</evidence>
<feature type="compositionally biased region" description="Low complexity" evidence="2">
    <location>
        <begin position="101"/>
        <end position="114"/>
    </location>
</feature>
<dbReference type="GO" id="GO:0030288">
    <property type="term" value="C:outer membrane-bounded periplasmic space"/>
    <property type="evidence" value="ECO:0007669"/>
    <property type="project" value="TreeGrafter"/>
</dbReference>
<evidence type="ECO:0000256" key="2">
    <source>
        <dbReference type="SAM" id="MobiDB-lite"/>
    </source>
</evidence>
<feature type="domain" description="Organic solvent tolerance-like N-terminal" evidence="4">
    <location>
        <begin position="53"/>
        <end position="178"/>
    </location>
</feature>
<dbReference type="InterPro" id="IPR052037">
    <property type="entry name" value="LPS_export_LptA"/>
</dbReference>
<dbReference type="PANTHER" id="PTHR36504">
    <property type="entry name" value="LIPOPOLYSACCHARIDE EXPORT SYSTEM PROTEIN LPTA"/>
    <property type="match status" value="1"/>
</dbReference>
<evidence type="ECO:0000256" key="3">
    <source>
        <dbReference type="SAM" id="SignalP"/>
    </source>
</evidence>
<name>A0A4R7BYN9_9HYPH</name>
<proteinExistence type="predicted"/>
<feature type="signal peptide" evidence="3">
    <location>
        <begin position="1"/>
        <end position="28"/>
    </location>
</feature>
<reference evidence="5 6" key="1">
    <citation type="submission" date="2019-03" db="EMBL/GenBank/DDBJ databases">
        <title>Genomic Encyclopedia of Type Strains, Phase IV (KMG-IV): sequencing the most valuable type-strain genomes for metagenomic binning, comparative biology and taxonomic classification.</title>
        <authorList>
            <person name="Goeker M."/>
        </authorList>
    </citation>
    <scope>NUCLEOTIDE SEQUENCE [LARGE SCALE GENOMIC DNA]</scope>
    <source>
        <strain evidence="5 6">DSM 25903</strain>
    </source>
</reference>